<keyword evidence="1 3" id="KW-0378">Hydrolase</keyword>
<dbReference type="PRINTS" id="PR00111">
    <property type="entry name" value="ABHYDROLASE"/>
</dbReference>
<dbReference type="SUPFAM" id="SSF53474">
    <property type="entry name" value="alpha/beta-Hydrolases"/>
    <property type="match status" value="1"/>
</dbReference>
<dbReference type="AlphaFoldDB" id="A0AAD1HP04"/>
<evidence type="ECO:0000313" key="4">
    <source>
        <dbReference type="Proteomes" id="UP000467327"/>
    </source>
</evidence>
<organism evidence="3 4">
    <name type="scientific">Mycolicibacterium aichiense</name>
    <dbReference type="NCBI Taxonomy" id="1799"/>
    <lineage>
        <taxon>Bacteria</taxon>
        <taxon>Bacillati</taxon>
        <taxon>Actinomycetota</taxon>
        <taxon>Actinomycetes</taxon>
        <taxon>Mycobacteriales</taxon>
        <taxon>Mycobacteriaceae</taxon>
        <taxon>Mycolicibacterium</taxon>
    </lineage>
</organism>
<dbReference type="KEGG" id="maic:MAIC_34120"/>
<dbReference type="Proteomes" id="UP000467327">
    <property type="component" value="Chromosome"/>
</dbReference>
<gene>
    <name evidence="3" type="ORF">MAIC_34120</name>
</gene>
<dbReference type="Gene3D" id="3.40.50.1820">
    <property type="entry name" value="alpha/beta hydrolase"/>
    <property type="match status" value="1"/>
</dbReference>
<dbReference type="GO" id="GO:0016020">
    <property type="term" value="C:membrane"/>
    <property type="evidence" value="ECO:0007669"/>
    <property type="project" value="TreeGrafter"/>
</dbReference>
<proteinExistence type="predicted"/>
<sequence length="296" mass="31325">MTPASAELRVPVAGGSLTVGRRSGQGPTLLFLHYWGGSARTWEPVLAHLDPRTPVASYDHRGWGRSNTLPGPFDLAQLTEDAIAVVNALDAEVVLVGHSMGGKVAQLVAARNLSAVTGLVLVAPAPPEPPSTITPQFQRQLAHAYDSPETVASAVDHVLTANPLTAALRAAVIDDSLACATAARTEWPLHGIAEDITTAARHISVDTVVVAGSKDLVEPVDVLREHLEPFISAARTHVVIESGHLIPLEAPKALADQLERHRADLRPRRAASPATGLRVEATAELKTVDLQRNSAQ</sequence>
<keyword evidence="4" id="KW-1185">Reference proteome</keyword>
<dbReference type="PANTHER" id="PTHR43798:SF31">
    <property type="entry name" value="AB HYDROLASE SUPERFAMILY PROTEIN YCLE"/>
    <property type="match status" value="1"/>
</dbReference>
<dbReference type="Pfam" id="PF12697">
    <property type="entry name" value="Abhydrolase_6"/>
    <property type="match status" value="1"/>
</dbReference>
<evidence type="ECO:0000256" key="1">
    <source>
        <dbReference type="ARBA" id="ARBA00022801"/>
    </source>
</evidence>
<dbReference type="InterPro" id="IPR000073">
    <property type="entry name" value="AB_hydrolase_1"/>
</dbReference>
<name>A0AAD1HP04_9MYCO</name>
<reference evidence="3 4" key="1">
    <citation type="journal article" date="2019" name="Emerg. Microbes Infect.">
        <title>Comprehensive subspecies identification of 175 nontuberculous mycobacteria species based on 7547 genomic profiles.</title>
        <authorList>
            <person name="Matsumoto Y."/>
            <person name="Kinjo T."/>
            <person name="Motooka D."/>
            <person name="Nabeya D."/>
            <person name="Jung N."/>
            <person name="Uechi K."/>
            <person name="Horii T."/>
            <person name="Iida T."/>
            <person name="Fujita J."/>
            <person name="Nakamura S."/>
        </authorList>
    </citation>
    <scope>NUCLEOTIDE SEQUENCE [LARGE SCALE GENOMIC DNA]</scope>
    <source>
        <strain evidence="3 4">JCM 6376</strain>
    </source>
</reference>
<protein>
    <submittedName>
        <fullName evidence="3">Hydrolase</fullName>
    </submittedName>
</protein>
<dbReference type="InterPro" id="IPR050266">
    <property type="entry name" value="AB_hydrolase_sf"/>
</dbReference>
<dbReference type="InterPro" id="IPR029058">
    <property type="entry name" value="AB_hydrolase_fold"/>
</dbReference>
<feature type="domain" description="AB hydrolase-1" evidence="2">
    <location>
        <begin position="29"/>
        <end position="256"/>
    </location>
</feature>
<accession>A0AAD1HP04</accession>
<evidence type="ECO:0000313" key="3">
    <source>
        <dbReference type="EMBL" id="BBX08609.1"/>
    </source>
</evidence>
<dbReference type="EMBL" id="AP022561">
    <property type="protein sequence ID" value="BBX08609.1"/>
    <property type="molecule type" value="Genomic_DNA"/>
</dbReference>
<dbReference type="GO" id="GO:0016787">
    <property type="term" value="F:hydrolase activity"/>
    <property type="evidence" value="ECO:0007669"/>
    <property type="project" value="UniProtKB-KW"/>
</dbReference>
<evidence type="ECO:0000259" key="2">
    <source>
        <dbReference type="Pfam" id="PF12697"/>
    </source>
</evidence>
<dbReference type="PANTHER" id="PTHR43798">
    <property type="entry name" value="MONOACYLGLYCEROL LIPASE"/>
    <property type="match status" value="1"/>
</dbReference>